<accession>A0A5C5UXS0</accession>
<name>A0A5C5UXS0_9BACT</name>
<feature type="chain" id="PRO_5022913156" evidence="1">
    <location>
        <begin position="26"/>
        <end position="418"/>
    </location>
</feature>
<dbReference type="EMBL" id="SIHJ01000005">
    <property type="protein sequence ID" value="TWT30235.1"/>
    <property type="molecule type" value="Genomic_DNA"/>
</dbReference>
<evidence type="ECO:0000313" key="2">
    <source>
        <dbReference type="EMBL" id="TWT30235.1"/>
    </source>
</evidence>
<evidence type="ECO:0000313" key="3">
    <source>
        <dbReference type="Proteomes" id="UP000316714"/>
    </source>
</evidence>
<gene>
    <name evidence="2" type="ORF">KOR34_47930</name>
</gene>
<sequence length="418" mass="43896" precursor="true">MKLPPLLVCVLSISFGAALSGSAFGQGDVRTLPPVAPAAGEALCVTYTSAAQALGQEPVFVGAADDAAQDYDTAITTIACEKCCADECCTDGCCDMGCCPPCVPTYWVAGVEATFLAPDMNAGTVSYRLQDEFSSPQLDATFGSDDAAVNDFYIAPRMWLGVQHGCHGVAVRYWHLQAAEAAFDPFTFTPPGPTLDYGYFIHNRLDAYTIDLEGTRSFCVYDTKNTFTFGVRYALLQHDTALSVDAQVDNGASGTGVISGNARANRLAAGTGITSSLSGRKPLFCDSCIHLFYGARGSVVWGSISNSVETDTIEVTAGATAGSYNGAVAEVDDAMFIGEVQLGLEFDYRVVCFPADAFFRVALEYQYWNADSGSAVASSFAGFGGPSPTPLSQGQAYAQANGATLDLIGLSVGTGFTW</sequence>
<dbReference type="RefSeq" id="WP_146568600.1">
    <property type="nucleotide sequence ID" value="NZ_SIHJ01000005.1"/>
</dbReference>
<keyword evidence="3" id="KW-1185">Reference proteome</keyword>
<dbReference type="AlphaFoldDB" id="A0A5C5UXS0"/>
<dbReference type="Proteomes" id="UP000316714">
    <property type="component" value="Unassembled WGS sequence"/>
</dbReference>
<comment type="caution">
    <text evidence="2">The sequence shown here is derived from an EMBL/GenBank/DDBJ whole genome shotgun (WGS) entry which is preliminary data.</text>
</comment>
<dbReference type="OrthoDB" id="268553at2"/>
<keyword evidence="1" id="KW-0732">Signal</keyword>
<protein>
    <submittedName>
        <fullName evidence="2">Uncharacterized protein</fullName>
    </submittedName>
</protein>
<organism evidence="2 3">
    <name type="scientific">Posidoniimonas corsicana</name>
    <dbReference type="NCBI Taxonomy" id="1938618"/>
    <lineage>
        <taxon>Bacteria</taxon>
        <taxon>Pseudomonadati</taxon>
        <taxon>Planctomycetota</taxon>
        <taxon>Planctomycetia</taxon>
        <taxon>Pirellulales</taxon>
        <taxon>Lacipirellulaceae</taxon>
        <taxon>Posidoniimonas</taxon>
    </lineage>
</organism>
<reference evidence="2 3" key="1">
    <citation type="submission" date="2019-02" db="EMBL/GenBank/DDBJ databases">
        <title>Deep-cultivation of Planctomycetes and their phenomic and genomic characterization uncovers novel biology.</title>
        <authorList>
            <person name="Wiegand S."/>
            <person name="Jogler M."/>
            <person name="Boedeker C."/>
            <person name="Pinto D."/>
            <person name="Vollmers J."/>
            <person name="Rivas-Marin E."/>
            <person name="Kohn T."/>
            <person name="Peeters S.H."/>
            <person name="Heuer A."/>
            <person name="Rast P."/>
            <person name="Oberbeckmann S."/>
            <person name="Bunk B."/>
            <person name="Jeske O."/>
            <person name="Meyerdierks A."/>
            <person name="Storesund J.E."/>
            <person name="Kallscheuer N."/>
            <person name="Luecker S."/>
            <person name="Lage O.M."/>
            <person name="Pohl T."/>
            <person name="Merkel B.J."/>
            <person name="Hornburger P."/>
            <person name="Mueller R.-W."/>
            <person name="Bruemmer F."/>
            <person name="Labrenz M."/>
            <person name="Spormann A.M."/>
            <person name="Op Den Camp H."/>
            <person name="Overmann J."/>
            <person name="Amann R."/>
            <person name="Jetten M.S.M."/>
            <person name="Mascher T."/>
            <person name="Medema M.H."/>
            <person name="Devos D.P."/>
            <person name="Kaster A.-K."/>
            <person name="Ovreas L."/>
            <person name="Rohde M."/>
            <person name="Galperin M.Y."/>
            <person name="Jogler C."/>
        </authorList>
    </citation>
    <scope>NUCLEOTIDE SEQUENCE [LARGE SCALE GENOMIC DNA]</scope>
    <source>
        <strain evidence="2 3">KOR34</strain>
    </source>
</reference>
<proteinExistence type="predicted"/>
<feature type="signal peptide" evidence="1">
    <location>
        <begin position="1"/>
        <end position="25"/>
    </location>
</feature>
<evidence type="ECO:0000256" key="1">
    <source>
        <dbReference type="SAM" id="SignalP"/>
    </source>
</evidence>